<evidence type="ECO:0000256" key="2">
    <source>
        <dbReference type="RuleBase" id="RU004324"/>
    </source>
</evidence>
<evidence type="ECO:0000259" key="3">
    <source>
        <dbReference type="Pfam" id="PF00156"/>
    </source>
</evidence>
<dbReference type="AlphaFoldDB" id="A0A8J3FZT8"/>
<dbReference type="PANTHER" id="PTHR10210">
    <property type="entry name" value="RIBOSE-PHOSPHATE DIPHOSPHOKINASE FAMILY MEMBER"/>
    <property type="match status" value="1"/>
</dbReference>
<dbReference type="EMBL" id="BMZG01000005">
    <property type="protein sequence ID" value="GHA71729.1"/>
    <property type="molecule type" value="Genomic_DNA"/>
</dbReference>
<dbReference type="RefSeq" id="WP_189492770.1">
    <property type="nucleotide sequence ID" value="NZ_BMZG01000005.1"/>
</dbReference>
<dbReference type="SMART" id="SM01400">
    <property type="entry name" value="Pribosyltran_N"/>
    <property type="match status" value="1"/>
</dbReference>
<dbReference type="Gene3D" id="3.40.50.2020">
    <property type="match status" value="2"/>
</dbReference>
<dbReference type="InterPro" id="IPR000836">
    <property type="entry name" value="PRTase_dom"/>
</dbReference>
<comment type="caution">
    <text evidence="5">The sequence shown here is derived from an EMBL/GenBank/DDBJ whole genome shotgun (WGS) entry which is preliminary data.</text>
</comment>
<dbReference type="InterPro" id="IPR005946">
    <property type="entry name" value="Rib-P_diPkinase"/>
</dbReference>
<dbReference type="InterPro" id="IPR029057">
    <property type="entry name" value="PRTase-like"/>
</dbReference>
<dbReference type="PANTHER" id="PTHR10210:SF41">
    <property type="entry name" value="RIBOSE-PHOSPHATE PYROPHOSPHOKINASE 1, CHLOROPLASTIC"/>
    <property type="match status" value="1"/>
</dbReference>
<protein>
    <submittedName>
        <fullName evidence="5">Ribose-phosphate pyrophosphokinase</fullName>
    </submittedName>
</protein>
<dbReference type="NCBIfam" id="TIGR01251">
    <property type="entry name" value="ribP_PPkin"/>
    <property type="match status" value="1"/>
</dbReference>
<evidence type="ECO:0000259" key="4">
    <source>
        <dbReference type="Pfam" id="PF13793"/>
    </source>
</evidence>
<gene>
    <name evidence="5" type="primary">prs</name>
    <name evidence="5" type="ORF">GCM10009007_10780</name>
</gene>
<keyword evidence="1 2" id="KW-0545">Nucleotide biosynthesis</keyword>
<dbReference type="GO" id="GO:0005737">
    <property type="term" value="C:cytoplasm"/>
    <property type="evidence" value="ECO:0007669"/>
    <property type="project" value="TreeGrafter"/>
</dbReference>
<evidence type="ECO:0000256" key="1">
    <source>
        <dbReference type="ARBA" id="ARBA00022727"/>
    </source>
</evidence>
<sequence length="280" mass="30934">MSITVQISNQIQIIAQFIGFSGGERHVQLTNLPEEPMTEVLIRANVRSSDGMMDLLLLEDALLRHSPDVQIDLELPYLPYARQDRVCATGQAFSMDVMAKLLHLHPKRQIAVWDAHSAVSLSLTQAHNVLPETIIAHSESLSTLLRDQNTVLICPDKGAVPRCEAIQKAFNTPRMVYCEKKRDPSTGRILRSEVLADDLSGKTAVITDDICDGGMTFIGIAQGLRALNCQRIVLYATHGIFSKGLSVFDGLIDQIYTSNSFIHASQPQLTQINFQHPFGG</sequence>
<feature type="domain" description="Phosphoribosyltransferase" evidence="3">
    <location>
        <begin position="142"/>
        <end position="236"/>
    </location>
</feature>
<dbReference type="Pfam" id="PF00156">
    <property type="entry name" value="Pribosyltran"/>
    <property type="match status" value="1"/>
</dbReference>
<proteinExistence type="inferred from homology"/>
<evidence type="ECO:0000313" key="6">
    <source>
        <dbReference type="Proteomes" id="UP000614287"/>
    </source>
</evidence>
<dbReference type="Pfam" id="PF13793">
    <property type="entry name" value="Pribosyltran_N"/>
    <property type="match status" value="1"/>
</dbReference>
<organism evidence="5 6">
    <name type="scientific">Formosimonas limnophila</name>
    <dbReference type="NCBI Taxonomy" id="1384487"/>
    <lineage>
        <taxon>Bacteria</taxon>
        <taxon>Pseudomonadati</taxon>
        <taxon>Pseudomonadota</taxon>
        <taxon>Betaproteobacteria</taxon>
        <taxon>Burkholderiales</taxon>
        <taxon>Burkholderiaceae</taxon>
        <taxon>Formosimonas</taxon>
    </lineage>
</organism>
<dbReference type="GO" id="GO:0006015">
    <property type="term" value="P:5-phosphoribose 1-diphosphate biosynthetic process"/>
    <property type="evidence" value="ECO:0007669"/>
    <property type="project" value="TreeGrafter"/>
</dbReference>
<dbReference type="GO" id="GO:0006164">
    <property type="term" value="P:purine nucleotide biosynthetic process"/>
    <property type="evidence" value="ECO:0007669"/>
    <property type="project" value="TreeGrafter"/>
</dbReference>
<accession>A0A8J3FZT8</accession>
<dbReference type="InterPro" id="IPR029099">
    <property type="entry name" value="Pribosyltran_N"/>
</dbReference>
<reference evidence="5" key="2">
    <citation type="submission" date="2020-09" db="EMBL/GenBank/DDBJ databases">
        <authorList>
            <person name="Sun Q."/>
            <person name="Kim S."/>
        </authorList>
    </citation>
    <scope>NUCLEOTIDE SEQUENCE</scope>
    <source>
        <strain evidence="5">KCTC 32501</strain>
    </source>
</reference>
<dbReference type="SUPFAM" id="SSF53271">
    <property type="entry name" value="PRTase-like"/>
    <property type="match status" value="1"/>
</dbReference>
<dbReference type="Proteomes" id="UP000614287">
    <property type="component" value="Unassembled WGS sequence"/>
</dbReference>
<feature type="domain" description="Ribose-phosphate pyrophosphokinase N-terminal" evidence="4">
    <location>
        <begin position="20"/>
        <end position="103"/>
    </location>
</feature>
<reference evidence="5" key="1">
    <citation type="journal article" date="2014" name="Int. J. Syst. Evol. Microbiol.">
        <title>Complete genome sequence of Corynebacterium casei LMG S-19264T (=DSM 44701T), isolated from a smear-ripened cheese.</title>
        <authorList>
            <consortium name="US DOE Joint Genome Institute (JGI-PGF)"/>
            <person name="Walter F."/>
            <person name="Albersmeier A."/>
            <person name="Kalinowski J."/>
            <person name="Ruckert C."/>
        </authorList>
    </citation>
    <scope>NUCLEOTIDE SEQUENCE</scope>
    <source>
        <strain evidence="5">KCTC 32501</strain>
    </source>
</reference>
<comment type="similarity">
    <text evidence="2">Belongs to the ribose-phosphate pyrophosphokinase family.</text>
</comment>
<dbReference type="GO" id="GO:0002189">
    <property type="term" value="C:ribose phosphate diphosphokinase complex"/>
    <property type="evidence" value="ECO:0007669"/>
    <property type="project" value="TreeGrafter"/>
</dbReference>
<dbReference type="GO" id="GO:0000287">
    <property type="term" value="F:magnesium ion binding"/>
    <property type="evidence" value="ECO:0007669"/>
    <property type="project" value="InterPro"/>
</dbReference>
<dbReference type="CDD" id="cd06223">
    <property type="entry name" value="PRTases_typeI"/>
    <property type="match status" value="1"/>
</dbReference>
<keyword evidence="6" id="KW-1185">Reference proteome</keyword>
<name>A0A8J3FZT8_9BURK</name>
<dbReference type="GO" id="GO:0004749">
    <property type="term" value="F:ribose phosphate diphosphokinase activity"/>
    <property type="evidence" value="ECO:0007669"/>
    <property type="project" value="TreeGrafter"/>
</dbReference>
<evidence type="ECO:0000313" key="5">
    <source>
        <dbReference type="EMBL" id="GHA71729.1"/>
    </source>
</evidence>